<dbReference type="Proteomes" id="UP000020077">
    <property type="component" value="Unassembled WGS sequence"/>
</dbReference>
<comment type="caution">
    <text evidence="4">The sequence shown here is derived from an EMBL/GenBank/DDBJ whole genome shotgun (WGS) entry which is preliminary data.</text>
</comment>
<name>A0A080LW10_9PROT</name>
<feature type="domain" description="DUF4124" evidence="3">
    <location>
        <begin position="11"/>
        <end position="61"/>
    </location>
</feature>
<dbReference type="AlphaFoldDB" id="A0A080LW10"/>
<proteinExistence type="predicted"/>
<evidence type="ECO:0000313" key="5">
    <source>
        <dbReference type="Proteomes" id="UP000020077"/>
    </source>
</evidence>
<keyword evidence="2" id="KW-0732">Signal</keyword>
<protein>
    <recommendedName>
        <fullName evidence="3">DUF4124 domain-containing protein</fullName>
    </recommendedName>
</protein>
<dbReference type="InterPro" id="IPR025392">
    <property type="entry name" value="DUF4124"/>
</dbReference>
<feature type="compositionally biased region" description="Low complexity" evidence="1">
    <location>
        <begin position="54"/>
        <end position="64"/>
    </location>
</feature>
<evidence type="ECO:0000256" key="2">
    <source>
        <dbReference type="SAM" id="SignalP"/>
    </source>
</evidence>
<feature type="chain" id="PRO_5001750638" description="DUF4124 domain-containing protein" evidence="2">
    <location>
        <begin position="22"/>
        <end position="149"/>
    </location>
</feature>
<organism evidence="4 5">
    <name type="scientific">Candidatus Accumulibacter phosphatis</name>
    <dbReference type="NCBI Taxonomy" id="327160"/>
    <lineage>
        <taxon>Bacteria</taxon>
        <taxon>Pseudomonadati</taxon>
        <taxon>Pseudomonadota</taxon>
        <taxon>Betaproteobacteria</taxon>
        <taxon>Candidatus Accumulibacter</taxon>
    </lineage>
</organism>
<accession>A0A080LW10</accession>
<feature type="compositionally biased region" description="Basic and acidic residues" evidence="1">
    <location>
        <begin position="65"/>
        <end position="101"/>
    </location>
</feature>
<gene>
    <name evidence="4" type="ORF">AW09_001946</name>
</gene>
<feature type="region of interest" description="Disordered" evidence="1">
    <location>
        <begin position="33"/>
        <end position="101"/>
    </location>
</feature>
<dbReference type="EMBL" id="JDVG02000330">
    <property type="protein sequence ID" value="KFB72838.1"/>
    <property type="molecule type" value="Genomic_DNA"/>
</dbReference>
<evidence type="ECO:0000313" key="4">
    <source>
        <dbReference type="EMBL" id="KFB72838.1"/>
    </source>
</evidence>
<evidence type="ECO:0000256" key="1">
    <source>
        <dbReference type="SAM" id="MobiDB-lite"/>
    </source>
</evidence>
<evidence type="ECO:0000259" key="3">
    <source>
        <dbReference type="Pfam" id="PF13511"/>
    </source>
</evidence>
<dbReference type="Pfam" id="PF13511">
    <property type="entry name" value="DUF4124"/>
    <property type="match status" value="1"/>
</dbReference>
<sequence length="149" mass="16898">MTMKRSLLTAASLLFAIAAQAQIYQWQDENNRTVISDMPPTGKARQQRKIEAETPAANATAGKTAADRELEFRKRQKESREAAEKAEKEQRASTQKQEDCETARRALQVLESGERLALRDSKGERYFMDDAQRAQEIAKARESVQVHCK</sequence>
<reference evidence="4 5" key="1">
    <citation type="submission" date="2014-02" db="EMBL/GenBank/DDBJ databases">
        <title>Expanding our view of genomic diversity in Candidatus Accumulibacter clades.</title>
        <authorList>
            <person name="Skennerton C.T."/>
            <person name="Barr J.J."/>
            <person name="Slater F.R."/>
            <person name="Bond P.L."/>
            <person name="Tyson G.W."/>
        </authorList>
    </citation>
    <scope>NUCLEOTIDE SEQUENCE [LARGE SCALE GENOMIC DNA]</scope>
    <source>
        <strain evidence="5">BA-91</strain>
    </source>
</reference>
<feature type="signal peptide" evidence="2">
    <location>
        <begin position="1"/>
        <end position="21"/>
    </location>
</feature>